<dbReference type="GO" id="GO:0016998">
    <property type="term" value="P:cell wall macromolecule catabolic process"/>
    <property type="evidence" value="ECO:0007669"/>
    <property type="project" value="InterPro"/>
</dbReference>
<dbReference type="GO" id="GO:0003796">
    <property type="term" value="F:lysozyme activity"/>
    <property type="evidence" value="ECO:0007669"/>
    <property type="project" value="InterPro"/>
</dbReference>
<dbReference type="RefSeq" id="WP_196824481.1">
    <property type="nucleotide sequence ID" value="NZ_CP046980.1"/>
</dbReference>
<evidence type="ECO:0000313" key="2">
    <source>
        <dbReference type="EMBL" id="MBG6122018.1"/>
    </source>
</evidence>
<dbReference type="PANTHER" id="PTHR34135:SF2">
    <property type="entry name" value="LYSOZYME"/>
    <property type="match status" value="1"/>
</dbReference>
<organism evidence="2 3">
    <name type="scientific">Corynebacterium aquatimens</name>
    <dbReference type="NCBI Taxonomy" id="1190508"/>
    <lineage>
        <taxon>Bacteria</taxon>
        <taxon>Bacillati</taxon>
        <taxon>Actinomycetota</taxon>
        <taxon>Actinomycetes</taxon>
        <taxon>Mycobacteriales</taxon>
        <taxon>Corynebacteriaceae</taxon>
        <taxon>Corynebacterium</taxon>
    </lineage>
</organism>
<dbReference type="InterPro" id="IPR002053">
    <property type="entry name" value="Glyco_hydro_25"/>
</dbReference>
<protein>
    <submittedName>
        <fullName evidence="2">GH25 family lysozyme M1 (1,4-beta-N-acetylmuramidase)</fullName>
    </submittedName>
</protein>
<dbReference type="PANTHER" id="PTHR34135">
    <property type="entry name" value="LYSOZYME"/>
    <property type="match status" value="1"/>
</dbReference>
<dbReference type="SUPFAM" id="SSF51445">
    <property type="entry name" value="(Trans)glycosidases"/>
    <property type="match status" value="1"/>
</dbReference>
<accession>A0A931E0G4</accession>
<dbReference type="Gene3D" id="3.20.20.80">
    <property type="entry name" value="Glycosidases"/>
    <property type="match status" value="1"/>
</dbReference>
<gene>
    <name evidence="2" type="ORF">IW254_000987</name>
</gene>
<dbReference type="AlphaFoldDB" id="A0A931E0G4"/>
<reference evidence="2" key="1">
    <citation type="submission" date="2020-11" db="EMBL/GenBank/DDBJ databases">
        <title>Sequencing the genomes of 1000 actinobacteria strains.</title>
        <authorList>
            <person name="Klenk H.-P."/>
        </authorList>
    </citation>
    <scope>NUCLEOTIDE SEQUENCE</scope>
    <source>
        <strain evidence="2">DSM 45632</strain>
    </source>
</reference>
<name>A0A931E0G4_9CORY</name>
<dbReference type="EMBL" id="JADOUE010000001">
    <property type="protein sequence ID" value="MBG6122018.1"/>
    <property type="molecule type" value="Genomic_DNA"/>
</dbReference>
<dbReference type="InterPro" id="IPR017853">
    <property type="entry name" value="GH"/>
</dbReference>
<dbReference type="GO" id="GO:0016052">
    <property type="term" value="P:carbohydrate catabolic process"/>
    <property type="evidence" value="ECO:0007669"/>
    <property type="project" value="TreeGrafter"/>
</dbReference>
<dbReference type="Pfam" id="PF01183">
    <property type="entry name" value="Glyco_hydro_25"/>
    <property type="match status" value="1"/>
</dbReference>
<evidence type="ECO:0000313" key="3">
    <source>
        <dbReference type="Proteomes" id="UP000658613"/>
    </source>
</evidence>
<proteinExistence type="inferred from homology"/>
<sequence length="208" mass="22397">MRLGVDLSEHQAGLDFSRAPLDFVVLRTTDGTYRDGAFSEHFRLSTRFQLPTSAYHYLRSPREGTTIAEQVDAAVAVLDAAGAVGVPMWIDVESPAGLSRGDVAAAHDEFSARGIPVAGVYTTTSYWRRHMLLTSPAQFGALWLAHWGANPIVDLDEIAEDEPSGVIDAVAALVGTRPTALGMPTPAMWQCTSRALIDGVEVDLNLAF</sequence>
<keyword evidence="3" id="KW-1185">Reference proteome</keyword>
<dbReference type="GO" id="GO:0009253">
    <property type="term" value="P:peptidoglycan catabolic process"/>
    <property type="evidence" value="ECO:0007669"/>
    <property type="project" value="InterPro"/>
</dbReference>
<dbReference type="PROSITE" id="PS51904">
    <property type="entry name" value="GLYCOSYL_HYDROL_F25_2"/>
    <property type="match status" value="1"/>
</dbReference>
<comment type="similarity">
    <text evidence="1">Belongs to the glycosyl hydrolase 25 family.</text>
</comment>
<dbReference type="Proteomes" id="UP000658613">
    <property type="component" value="Unassembled WGS sequence"/>
</dbReference>
<evidence type="ECO:0000256" key="1">
    <source>
        <dbReference type="ARBA" id="ARBA00010646"/>
    </source>
</evidence>
<comment type="caution">
    <text evidence="2">The sequence shown here is derived from an EMBL/GenBank/DDBJ whole genome shotgun (WGS) entry which is preliminary data.</text>
</comment>